<evidence type="ECO:0000259" key="9">
    <source>
        <dbReference type="PROSITE" id="PS50026"/>
    </source>
</evidence>
<dbReference type="InterPro" id="IPR041725">
    <property type="entry name" value="L-asparaginase_I"/>
</dbReference>
<dbReference type="GO" id="GO:0004067">
    <property type="term" value="F:asparaginase activity"/>
    <property type="evidence" value="ECO:0007669"/>
    <property type="project" value="UniProtKB-UniRule"/>
</dbReference>
<name>A0AAD8YJU4_9STRA</name>
<evidence type="ECO:0000256" key="8">
    <source>
        <dbReference type="SAM" id="Coils"/>
    </source>
</evidence>
<dbReference type="PRINTS" id="PR00139">
    <property type="entry name" value="ASNGLNASE"/>
</dbReference>
<evidence type="ECO:0000256" key="3">
    <source>
        <dbReference type="ARBA" id="ARBA00022801"/>
    </source>
</evidence>
<dbReference type="Proteomes" id="UP001224775">
    <property type="component" value="Unassembled WGS sequence"/>
</dbReference>
<dbReference type="InterPro" id="IPR027474">
    <property type="entry name" value="L-asparaginase_N"/>
</dbReference>
<evidence type="ECO:0000256" key="2">
    <source>
        <dbReference type="ARBA" id="ARBA00012920"/>
    </source>
</evidence>
<keyword evidence="11" id="KW-1185">Reference proteome</keyword>
<dbReference type="InterPro" id="IPR006034">
    <property type="entry name" value="Asparaginase/glutaminase-like"/>
</dbReference>
<evidence type="ECO:0000313" key="10">
    <source>
        <dbReference type="EMBL" id="KAK1747318.1"/>
    </source>
</evidence>
<dbReference type="NCBIfam" id="TIGR00519">
    <property type="entry name" value="asnASE_I"/>
    <property type="match status" value="1"/>
</dbReference>
<evidence type="ECO:0000256" key="5">
    <source>
        <dbReference type="PIRSR" id="PIRSR001220-1"/>
    </source>
</evidence>
<keyword evidence="7" id="KW-1015">Disulfide bond</keyword>
<dbReference type="Pfam" id="PF17763">
    <property type="entry name" value="Asparaginase_C"/>
    <property type="match status" value="1"/>
</dbReference>
<dbReference type="Gene3D" id="3.40.50.1170">
    <property type="entry name" value="L-asparaginase, N-terminal domain"/>
    <property type="match status" value="1"/>
</dbReference>
<dbReference type="PROSITE" id="PS00022">
    <property type="entry name" value="EGF_1"/>
    <property type="match status" value="2"/>
</dbReference>
<keyword evidence="3 10" id="KW-0378">Hydrolase</keyword>
<dbReference type="SUPFAM" id="SSF53774">
    <property type="entry name" value="Glutaminase/Asparaginase"/>
    <property type="match status" value="1"/>
</dbReference>
<dbReference type="PANTHER" id="PTHR11707">
    <property type="entry name" value="L-ASPARAGINASE"/>
    <property type="match status" value="1"/>
</dbReference>
<dbReference type="InterPro" id="IPR027473">
    <property type="entry name" value="L-asparaginase_C"/>
</dbReference>
<dbReference type="EMBL" id="JATAAI010000002">
    <property type="protein sequence ID" value="KAK1747318.1"/>
    <property type="molecule type" value="Genomic_DNA"/>
</dbReference>
<evidence type="ECO:0000256" key="4">
    <source>
        <dbReference type="ARBA" id="ARBA00049366"/>
    </source>
</evidence>
<comment type="catalytic activity">
    <reaction evidence="4">
        <text>L-asparagine + H2O = L-aspartate + NH4(+)</text>
        <dbReference type="Rhea" id="RHEA:21016"/>
        <dbReference type="ChEBI" id="CHEBI:15377"/>
        <dbReference type="ChEBI" id="CHEBI:28938"/>
        <dbReference type="ChEBI" id="CHEBI:29991"/>
        <dbReference type="ChEBI" id="CHEBI:58048"/>
        <dbReference type="EC" id="3.5.1.1"/>
    </reaction>
</comment>
<dbReference type="GO" id="GO:0009066">
    <property type="term" value="P:aspartate family amino acid metabolic process"/>
    <property type="evidence" value="ECO:0007669"/>
    <property type="project" value="UniProtKB-ARBA"/>
</dbReference>
<feature type="binding site" evidence="6">
    <location>
        <position position="716"/>
    </location>
    <ligand>
        <name>substrate</name>
    </ligand>
</feature>
<dbReference type="PIRSF" id="PIRSF500176">
    <property type="entry name" value="L_ASNase"/>
    <property type="match status" value="1"/>
</dbReference>
<comment type="caution">
    <text evidence="7">Lacks conserved residue(s) required for the propagation of feature annotation.</text>
</comment>
<dbReference type="PROSITE" id="PS51732">
    <property type="entry name" value="ASN_GLN_ASE_3"/>
    <property type="match status" value="1"/>
</dbReference>
<dbReference type="InterPro" id="IPR037152">
    <property type="entry name" value="L-asparaginase_N_sf"/>
</dbReference>
<gene>
    <name evidence="10" type="ORF">QTG54_001281</name>
</gene>
<dbReference type="PROSITE" id="PS50026">
    <property type="entry name" value="EGF_3"/>
    <property type="match status" value="1"/>
</dbReference>
<dbReference type="SMART" id="SM00870">
    <property type="entry name" value="Asparaginase"/>
    <property type="match status" value="1"/>
</dbReference>
<proteinExistence type="inferred from homology"/>
<evidence type="ECO:0000313" key="11">
    <source>
        <dbReference type="Proteomes" id="UP001224775"/>
    </source>
</evidence>
<keyword evidence="7" id="KW-0245">EGF-like domain</keyword>
<comment type="similarity">
    <text evidence="1">Belongs to the asparaginase 1 family.</text>
</comment>
<organism evidence="10 11">
    <name type="scientific">Skeletonema marinoi</name>
    <dbReference type="NCBI Taxonomy" id="267567"/>
    <lineage>
        <taxon>Eukaryota</taxon>
        <taxon>Sar</taxon>
        <taxon>Stramenopiles</taxon>
        <taxon>Ochrophyta</taxon>
        <taxon>Bacillariophyta</taxon>
        <taxon>Coscinodiscophyceae</taxon>
        <taxon>Thalassiosirophycidae</taxon>
        <taxon>Thalassiosirales</taxon>
        <taxon>Skeletonemataceae</taxon>
        <taxon>Skeletonema</taxon>
        <taxon>Skeletonema marinoi-dohrnii complex</taxon>
    </lineage>
</organism>
<feature type="disulfide bond" evidence="7">
    <location>
        <begin position="1132"/>
        <end position="1141"/>
    </location>
</feature>
<dbReference type="Gene3D" id="3.40.50.40">
    <property type="match status" value="1"/>
</dbReference>
<dbReference type="FunFam" id="3.40.50.40:FF:000001">
    <property type="entry name" value="L-asparaginase 1"/>
    <property type="match status" value="1"/>
</dbReference>
<dbReference type="EC" id="3.5.1.1" evidence="2"/>
<dbReference type="Pfam" id="PF00710">
    <property type="entry name" value="Asparaginase"/>
    <property type="match status" value="1"/>
</dbReference>
<reference evidence="10" key="1">
    <citation type="submission" date="2023-06" db="EMBL/GenBank/DDBJ databases">
        <title>Survivors Of The Sea: Transcriptome response of Skeletonema marinoi to long-term dormancy.</title>
        <authorList>
            <person name="Pinder M.I.M."/>
            <person name="Kourtchenko O."/>
            <person name="Robertson E.K."/>
            <person name="Larsson T."/>
            <person name="Maumus F."/>
            <person name="Osuna-Cruz C.M."/>
            <person name="Vancaester E."/>
            <person name="Stenow R."/>
            <person name="Vandepoele K."/>
            <person name="Ploug H."/>
            <person name="Bruchert V."/>
            <person name="Godhe A."/>
            <person name="Topel M."/>
        </authorList>
    </citation>
    <scope>NUCLEOTIDE SEQUENCE</scope>
    <source>
        <strain evidence="10">R05AC</strain>
    </source>
</reference>
<dbReference type="PROSITE" id="PS01186">
    <property type="entry name" value="EGF_2"/>
    <property type="match status" value="2"/>
</dbReference>
<protein>
    <recommendedName>
        <fullName evidence="2">asparaginase</fullName>
        <ecNumber evidence="2">3.5.1.1</ecNumber>
    </recommendedName>
</protein>
<dbReference type="CDD" id="cd08963">
    <property type="entry name" value="L-asparaginase_I"/>
    <property type="match status" value="1"/>
</dbReference>
<dbReference type="InterPro" id="IPR040919">
    <property type="entry name" value="Asparaginase_C"/>
</dbReference>
<dbReference type="Gene3D" id="2.10.25.10">
    <property type="entry name" value="Laminin"/>
    <property type="match status" value="1"/>
</dbReference>
<dbReference type="InterPro" id="IPR000742">
    <property type="entry name" value="EGF"/>
</dbReference>
<sequence length="1428" mass="157784">MTSRTLRKRQRAGAFSDDIDFDLEELLNVHEETGIAYRAERDAKRAKDEEQAEYADAFSGYEIALTDLPALCIERIMGMLDSPSDLYNVAFSSKLLMNIVTPDMVIRSAVFNNMKRKDVGYRKTIAEIMQHVSSRSIHLPSPHRLLRLLNARTCERGEKCFGKNLNTGKSMTLSGTHHRTCGMALCDNCIKFNSTKISYNHFANDLGGGDDDKPSRVAFASWRTLTNPHQDDNGEWHGPLVGVLELQQIQNSYSEQDEKVEALSGFVQKALTENSNHCPSHYEEKAVAYTEIYEAAEKEADDYQEKKEKEQMQKYDESRQERITKRLTKLRGVHAQMVDIMKECPMKDLAMECSWNEESERNLLKFECAFVQSTMSDLLSAPSNASKSAVSTRTETIKQKFNILQEKDFFSHASIANSSNRFRKAMYEYCVNNLTPDKLLKSSRADATFFQLVEENKPTRALVRALNGVEKALEDIFSLSVARPNDNEQDAIAEARVARYRKLVKVIKILPRVCGCYNNNLTKRATAVVSSTSFFNETIMARPSISFIKEARMMTTSDATTNGNGENDKSKTSLRVKLENSTCPSAGKPQQTPAGLLFHYDSIKPPSLVDDVIGENELDNLIPKDDDNMTELVTPPESDFFIPQVKLHDGDGMKRKRVLVLCTGGTLTMAPDPEKGGSLSPVQGALTEFMKKSMLELQNEKMPDVVVHEYTPLLDSSDMGPPDWSLLAKDIKANYLYFDGFVVLMGTDTMAYTATALSFMLENLGKPVIFTGSQIPLAEPHTDARQNLIMALIFAARDAPISEVTIFFHDKLIRGCRSTKVNTGELHAFDSPNLLPLATTGISIKENEHLILPPARGVLRVHTRMDTRLLTIRLVPGFDDKILRHLIRAGAESGTLRALVLQLYGTGNAPSVKEEFIECLKEATELGILVVAATQCHIGSVMMGHYATGRALERAGVVSSNDMTLEATACKISYLMGRGDLSRDEIADLMTVSMRGEEFDATARRAKFKIFKDFFDRCHFQTLLSQRPPLNPSFSTSSLMKILIGTLALLIGSSHAACPNQCSGHGTCGVDEVCTCFPGWGTGGDAGGDCSDRFCPHELAWADFPSRGGNRHKYAECANMGECDRKLGQCECFDGYEGKACARQSCPNHCSGHGTCEYMKDLQFGIVYNEYYDGSSPALSGLGAGGMKFAQDYAWDSDRARLCVCDAGWTGLSCEERMCPYGNDVMDVIPGFDEYATTDSNGIPGLAGYGNEVGQIQTVTLYDAEDDISNFVGQTFALKFTSKLNETFVTQPIMWDSDLDVVAEYIEAALEKLPNRVVDDVVVSAESSSGATGVVINVSFIGRFVQGRQHKLEVVTDRCEVGCTPRITGLANLRSFSDTTLSTVEITTVGSHQSHECGRRGKCNRKKGVCECFTGFIGAACGTITALA</sequence>
<evidence type="ECO:0000256" key="1">
    <source>
        <dbReference type="ARBA" id="ARBA00010518"/>
    </source>
</evidence>
<feature type="active site" description="O-isoaspartyl threonine intermediate" evidence="5">
    <location>
        <position position="666"/>
    </location>
</feature>
<dbReference type="PIRSF" id="PIRSF001220">
    <property type="entry name" value="L-ASNase_gatD"/>
    <property type="match status" value="1"/>
</dbReference>
<keyword evidence="8" id="KW-0175">Coiled coil</keyword>
<dbReference type="SFLD" id="SFLDS00057">
    <property type="entry name" value="Glutaminase/Asparaginase"/>
    <property type="match status" value="1"/>
</dbReference>
<evidence type="ECO:0000256" key="7">
    <source>
        <dbReference type="PROSITE-ProRule" id="PRU00076"/>
    </source>
</evidence>
<accession>A0AAD8YJU4</accession>
<dbReference type="InterPro" id="IPR036152">
    <property type="entry name" value="Asp/glu_Ase-like_sf"/>
</dbReference>
<feature type="binding site" evidence="6">
    <location>
        <begin position="747"/>
        <end position="748"/>
    </location>
    <ligand>
        <name>substrate</name>
    </ligand>
</feature>
<dbReference type="PANTHER" id="PTHR11707:SF28">
    <property type="entry name" value="60 KDA LYSOPHOSPHOLIPASE"/>
    <property type="match status" value="1"/>
</dbReference>
<dbReference type="FunFam" id="3.40.50.1170:FF:000001">
    <property type="entry name" value="L-asparaginase 2"/>
    <property type="match status" value="1"/>
</dbReference>
<comment type="caution">
    <text evidence="10">The sequence shown here is derived from an EMBL/GenBank/DDBJ whole genome shotgun (WGS) entry which is preliminary data.</text>
</comment>
<evidence type="ECO:0000256" key="6">
    <source>
        <dbReference type="PIRSR" id="PIRSR001220-2"/>
    </source>
</evidence>
<feature type="coiled-coil region" evidence="8">
    <location>
        <begin position="286"/>
        <end position="313"/>
    </location>
</feature>
<feature type="domain" description="EGF-like" evidence="9">
    <location>
        <begin position="1108"/>
        <end position="1142"/>
    </location>
</feature>
<dbReference type="InterPro" id="IPR006033">
    <property type="entry name" value="AsnA_fam"/>
</dbReference>